<dbReference type="EMBL" id="WIXE01024311">
    <property type="protein sequence ID" value="KAK5965717.1"/>
    <property type="molecule type" value="Genomic_DNA"/>
</dbReference>
<evidence type="ECO:0000313" key="3">
    <source>
        <dbReference type="Proteomes" id="UP001331761"/>
    </source>
</evidence>
<proteinExistence type="predicted"/>
<dbReference type="AlphaFoldDB" id="A0AAN8IE48"/>
<keyword evidence="1" id="KW-0472">Membrane</keyword>
<accession>A0AAN8IE48</accession>
<evidence type="ECO:0000256" key="1">
    <source>
        <dbReference type="SAM" id="Phobius"/>
    </source>
</evidence>
<name>A0AAN8IE48_TRICO</name>
<dbReference type="Proteomes" id="UP001331761">
    <property type="component" value="Unassembled WGS sequence"/>
</dbReference>
<feature type="transmembrane region" description="Helical" evidence="1">
    <location>
        <begin position="7"/>
        <end position="34"/>
    </location>
</feature>
<comment type="caution">
    <text evidence="2">The sequence shown here is derived from an EMBL/GenBank/DDBJ whole genome shotgun (WGS) entry which is preliminary data.</text>
</comment>
<keyword evidence="1" id="KW-0812">Transmembrane</keyword>
<reference evidence="2 3" key="1">
    <citation type="submission" date="2019-10" db="EMBL/GenBank/DDBJ databases">
        <title>Assembly and Annotation for the nematode Trichostrongylus colubriformis.</title>
        <authorList>
            <person name="Martin J."/>
        </authorList>
    </citation>
    <scope>NUCLEOTIDE SEQUENCE [LARGE SCALE GENOMIC DNA]</scope>
    <source>
        <strain evidence="2">G859</strain>
        <tissue evidence="2">Whole worm</tissue>
    </source>
</reference>
<keyword evidence="3" id="KW-1185">Reference proteome</keyword>
<evidence type="ECO:0000313" key="2">
    <source>
        <dbReference type="EMBL" id="KAK5965717.1"/>
    </source>
</evidence>
<gene>
    <name evidence="2" type="ORF">GCK32_021664</name>
</gene>
<keyword evidence="1" id="KW-1133">Transmembrane helix</keyword>
<organism evidence="2 3">
    <name type="scientific">Trichostrongylus colubriformis</name>
    <name type="common">Black scour worm</name>
    <dbReference type="NCBI Taxonomy" id="6319"/>
    <lineage>
        <taxon>Eukaryota</taxon>
        <taxon>Metazoa</taxon>
        <taxon>Ecdysozoa</taxon>
        <taxon>Nematoda</taxon>
        <taxon>Chromadorea</taxon>
        <taxon>Rhabditida</taxon>
        <taxon>Rhabditina</taxon>
        <taxon>Rhabditomorpha</taxon>
        <taxon>Strongyloidea</taxon>
        <taxon>Trichostrongylidae</taxon>
        <taxon>Trichostrongylus</taxon>
    </lineage>
</organism>
<protein>
    <submittedName>
        <fullName evidence="2">Uncharacterized protein</fullName>
    </submittedName>
</protein>
<sequence>MCFTSVILVIIGCIVWLIGLAYAIVAVCISSNNAFNIFNSGTDLIQWSVSTEDFALSISNLVIVLIALIIGTSSYTFIIVYLWRVRRSRGEFPSIILSFLK</sequence>
<feature type="transmembrane region" description="Helical" evidence="1">
    <location>
        <begin position="54"/>
        <end position="83"/>
    </location>
</feature>